<evidence type="ECO:0000256" key="7">
    <source>
        <dbReference type="ARBA" id="ARBA00023033"/>
    </source>
</evidence>
<evidence type="ECO:0000256" key="5">
    <source>
        <dbReference type="ARBA" id="ARBA00023002"/>
    </source>
</evidence>
<name>A0A0D2G0J4_9EURO</name>
<dbReference type="VEuPathDB" id="FungiDB:Z518_02657"/>
<dbReference type="PRINTS" id="PR00385">
    <property type="entry name" value="P450"/>
</dbReference>
<dbReference type="PANTHER" id="PTHR24287:SF1">
    <property type="entry name" value="P450, PUTATIVE (EUROFUNG)-RELATED"/>
    <property type="match status" value="1"/>
</dbReference>
<dbReference type="PRINTS" id="PR00463">
    <property type="entry name" value="EP450I"/>
</dbReference>
<comment type="cofactor">
    <cofactor evidence="1 8">
        <name>heme</name>
        <dbReference type="ChEBI" id="CHEBI:30413"/>
    </cofactor>
</comment>
<dbReference type="CDD" id="cd11063">
    <property type="entry name" value="CYP52"/>
    <property type="match status" value="1"/>
</dbReference>
<feature type="binding site" description="axial binding residue" evidence="8">
    <location>
        <position position="471"/>
    </location>
    <ligand>
        <name>heme</name>
        <dbReference type="ChEBI" id="CHEBI:30413"/>
    </ligand>
    <ligandPart>
        <name>Fe</name>
        <dbReference type="ChEBI" id="CHEBI:18248"/>
    </ligandPart>
</feature>
<dbReference type="RefSeq" id="XP_013275138.1">
    <property type="nucleotide sequence ID" value="XM_013419684.1"/>
</dbReference>
<dbReference type="PANTHER" id="PTHR24287">
    <property type="entry name" value="P450, PUTATIVE (EUROFUNG)-RELATED"/>
    <property type="match status" value="1"/>
</dbReference>
<reference evidence="11 12" key="1">
    <citation type="submission" date="2015-01" db="EMBL/GenBank/DDBJ databases">
        <title>The Genome Sequence of Rhinocladiella mackenzie CBS 650.93.</title>
        <authorList>
            <consortium name="The Broad Institute Genomics Platform"/>
            <person name="Cuomo C."/>
            <person name="de Hoog S."/>
            <person name="Gorbushina A."/>
            <person name="Stielow B."/>
            <person name="Teixiera M."/>
            <person name="Abouelleil A."/>
            <person name="Chapman S.B."/>
            <person name="Priest M."/>
            <person name="Young S.K."/>
            <person name="Wortman J."/>
            <person name="Nusbaum C."/>
            <person name="Birren B."/>
        </authorList>
    </citation>
    <scope>NUCLEOTIDE SEQUENCE [LARGE SCALE GENOMIC DNA]</scope>
    <source>
        <strain evidence="11 12">CBS 650.93</strain>
    </source>
</reference>
<dbReference type="Gene3D" id="1.10.630.10">
    <property type="entry name" value="Cytochrome P450"/>
    <property type="match status" value="1"/>
</dbReference>
<dbReference type="AlphaFoldDB" id="A0A0D2G0J4"/>
<dbReference type="InterPro" id="IPR047146">
    <property type="entry name" value="Cyt_P450_E_CYP52_fungi"/>
</dbReference>
<dbReference type="InterPro" id="IPR001128">
    <property type="entry name" value="Cyt_P450"/>
</dbReference>
<sequence length="529" mass="60242">MIQLGLLVLFFVAGSIAFTAVDAFLSSRRHARQAKESGCQAPPRFRHKWPWGMDNVLRLIQADKEHRVPQEVMKTYHEAGHATFILTMPGRTNIVTHDPKNIQAVLATQFDDFELGPQRRNNFYPMLGVGIFTADAQRVVAYGFILQSREHSRAALRPQFVREQISDLELEERHIQTLFQHLPVDSSGWTAATDLGPIFFRLTLDTATEFLFGESVHAQSAALPPNASALPTAFNHHDIGADFDHGTSVLGIRSRLAGLYWLYNPPSFRNAIRAVHRFADDCIERAAQDPYSDKTNDRYVFLKELLKLTDDKIEIRTQLLNIFLAGRDTTAGLLGWTFWELARHPEVFRKLRATILENFGPYGSNKKFTFATLKSCTYLQYVMNETLRLYPSVPLNFRQATRDTTLPRGGGPDGMSPVYVQRGQEVNYSVYVMHRRRDIWGPDADEFVPERWSSRRFGWEYLPFNGGPRVCLGQQFALTEAGYVICRILQRFDAVEKSVASDEELHQYSLTTAPLTVMVKLHQAAEADR</sequence>
<dbReference type="GO" id="GO:0020037">
    <property type="term" value="F:heme binding"/>
    <property type="evidence" value="ECO:0007669"/>
    <property type="project" value="InterPro"/>
</dbReference>
<dbReference type="Proteomes" id="UP000053617">
    <property type="component" value="Unassembled WGS sequence"/>
</dbReference>
<comment type="similarity">
    <text evidence="2 9">Belongs to the cytochrome P450 family.</text>
</comment>
<evidence type="ECO:0000256" key="1">
    <source>
        <dbReference type="ARBA" id="ARBA00001971"/>
    </source>
</evidence>
<dbReference type="SUPFAM" id="SSF48264">
    <property type="entry name" value="Cytochrome P450"/>
    <property type="match status" value="1"/>
</dbReference>
<dbReference type="GeneID" id="25290728"/>
<gene>
    <name evidence="11" type="ORF">Z518_02657</name>
</gene>
<evidence type="ECO:0000256" key="2">
    <source>
        <dbReference type="ARBA" id="ARBA00010617"/>
    </source>
</evidence>
<keyword evidence="4 8" id="KW-0479">Metal-binding</keyword>
<keyword evidence="6 8" id="KW-0408">Iron</keyword>
<accession>A0A0D2G0J4</accession>
<dbReference type="Pfam" id="PF00067">
    <property type="entry name" value="p450"/>
    <property type="match status" value="1"/>
</dbReference>
<evidence type="ECO:0000256" key="9">
    <source>
        <dbReference type="RuleBase" id="RU000461"/>
    </source>
</evidence>
<dbReference type="EMBL" id="KN847476">
    <property type="protein sequence ID" value="KIX08002.1"/>
    <property type="molecule type" value="Genomic_DNA"/>
</dbReference>
<keyword evidence="5 9" id="KW-0560">Oxidoreductase</keyword>
<dbReference type="OrthoDB" id="1470350at2759"/>
<dbReference type="InterPro" id="IPR036396">
    <property type="entry name" value="Cyt_P450_sf"/>
</dbReference>
<dbReference type="GO" id="GO:0005506">
    <property type="term" value="F:iron ion binding"/>
    <property type="evidence" value="ECO:0007669"/>
    <property type="project" value="InterPro"/>
</dbReference>
<proteinExistence type="inferred from homology"/>
<evidence type="ECO:0000313" key="12">
    <source>
        <dbReference type="Proteomes" id="UP000053617"/>
    </source>
</evidence>
<evidence type="ECO:0000256" key="6">
    <source>
        <dbReference type="ARBA" id="ARBA00023004"/>
    </source>
</evidence>
<feature type="chain" id="PRO_5002253484" evidence="10">
    <location>
        <begin position="18"/>
        <end position="529"/>
    </location>
</feature>
<dbReference type="GO" id="GO:0004497">
    <property type="term" value="F:monooxygenase activity"/>
    <property type="evidence" value="ECO:0007669"/>
    <property type="project" value="UniProtKB-KW"/>
</dbReference>
<dbReference type="STRING" id="1442369.A0A0D2G0J4"/>
<evidence type="ECO:0000313" key="11">
    <source>
        <dbReference type="EMBL" id="KIX08002.1"/>
    </source>
</evidence>
<dbReference type="HOGENOM" id="CLU_001570_27_0_1"/>
<feature type="signal peptide" evidence="10">
    <location>
        <begin position="1"/>
        <end position="17"/>
    </location>
</feature>
<keyword evidence="10" id="KW-0732">Signal</keyword>
<keyword evidence="3 8" id="KW-0349">Heme</keyword>
<dbReference type="InterPro" id="IPR002401">
    <property type="entry name" value="Cyt_P450_E_grp-I"/>
</dbReference>
<protein>
    <submittedName>
        <fullName evidence="11">Rhinocladiella mackenziei CBS 650.93 unplaced genomic scaffold supercont1.2, whole genome shotgun sequence</fullName>
    </submittedName>
</protein>
<dbReference type="GO" id="GO:0016705">
    <property type="term" value="F:oxidoreductase activity, acting on paired donors, with incorporation or reduction of molecular oxygen"/>
    <property type="evidence" value="ECO:0007669"/>
    <property type="project" value="InterPro"/>
</dbReference>
<evidence type="ECO:0000256" key="4">
    <source>
        <dbReference type="ARBA" id="ARBA00022723"/>
    </source>
</evidence>
<keyword evidence="7 9" id="KW-0503">Monooxygenase</keyword>
<dbReference type="InterPro" id="IPR017972">
    <property type="entry name" value="Cyt_P450_CS"/>
</dbReference>
<evidence type="ECO:0000256" key="8">
    <source>
        <dbReference type="PIRSR" id="PIRSR602401-1"/>
    </source>
</evidence>
<dbReference type="PROSITE" id="PS00086">
    <property type="entry name" value="CYTOCHROME_P450"/>
    <property type="match status" value="1"/>
</dbReference>
<organism evidence="11 12">
    <name type="scientific">Rhinocladiella mackenziei CBS 650.93</name>
    <dbReference type="NCBI Taxonomy" id="1442369"/>
    <lineage>
        <taxon>Eukaryota</taxon>
        <taxon>Fungi</taxon>
        <taxon>Dikarya</taxon>
        <taxon>Ascomycota</taxon>
        <taxon>Pezizomycotina</taxon>
        <taxon>Eurotiomycetes</taxon>
        <taxon>Chaetothyriomycetidae</taxon>
        <taxon>Chaetothyriales</taxon>
        <taxon>Herpotrichiellaceae</taxon>
        <taxon>Rhinocladiella</taxon>
    </lineage>
</organism>
<evidence type="ECO:0000256" key="3">
    <source>
        <dbReference type="ARBA" id="ARBA00022617"/>
    </source>
</evidence>
<keyword evidence="12" id="KW-1185">Reference proteome</keyword>
<evidence type="ECO:0000256" key="10">
    <source>
        <dbReference type="SAM" id="SignalP"/>
    </source>
</evidence>